<evidence type="ECO:0008006" key="6">
    <source>
        <dbReference type="Google" id="ProtNLM"/>
    </source>
</evidence>
<feature type="signal peptide" evidence="3">
    <location>
        <begin position="1"/>
        <end position="19"/>
    </location>
</feature>
<proteinExistence type="predicted"/>
<evidence type="ECO:0000256" key="3">
    <source>
        <dbReference type="SAM" id="SignalP"/>
    </source>
</evidence>
<organism evidence="4 5">
    <name type="scientific">Pseudarcicella hirudinis</name>
    <dbReference type="NCBI Taxonomy" id="1079859"/>
    <lineage>
        <taxon>Bacteria</taxon>
        <taxon>Pseudomonadati</taxon>
        <taxon>Bacteroidota</taxon>
        <taxon>Cytophagia</taxon>
        <taxon>Cytophagales</taxon>
        <taxon>Flectobacillaceae</taxon>
        <taxon>Pseudarcicella</taxon>
    </lineage>
</organism>
<evidence type="ECO:0000256" key="1">
    <source>
        <dbReference type="SAM" id="Coils"/>
    </source>
</evidence>
<keyword evidence="3" id="KW-0732">Signal</keyword>
<evidence type="ECO:0000313" key="5">
    <source>
        <dbReference type="Proteomes" id="UP000199306"/>
    </source>
</evidence>
<keyword evidence="1" id="KW-0175">Coiled coil</keyword>
<keyword evidence="2" id="KW-1133">Transmembrane helix</keyword>
<dbReference type="AlphaFoldDB" id="A0A1I5Q5Y6"/>
<feature type="coiled-coil region" evidence="1">
    <location>
        <begin position="92"/>
        <end position="122"/>
    </location>
</feature>
<protein>
    <recommendedName>
        <fullName evidence="6">Four helix bundle sensory module for signal transduction</fullName>
    </recommendedName>
</protein>
<evidence type="ECO:0000256" key="2">
    <source>
        <dbReference type="SAM" id="Phobius"/>
    </source>
</evidence>
<accession>A0A1I5Q5Y6</accession>
<evidence type="ECO:0000313" key="4">
    <source>
        <dbReference type="EMBL" id="SFP41286.1"/>
    </source>
</evidence>
<keyword evidence="2" id="KW-0472">Membrane</keyword>
<dbReference type="Proteomes" id="UP000199306">
    <property type="component" value="Unassembled WGS sequence"/>
</dbReference>
<gene>
    <name evidence="4" type="ORF">SAMN04515674_10319</name>
</gene>
<keyword evidence="5" id="KW-1185">Reference proteome</keyword>
<dbReference type="EMBL" id="FOXH01000003">
    <property type="protein sequence ID" value="SFP41286.1"/>
    <property type="molecule type" value="Genomic_DNA"/>
</dbReference>
<sequence>MKKTAFGIFLSLVFSSAFAQDKLKVLTDQRAILYQNYKEAKSQSNGLFGGKTSKDMESEIMILEEIIKKDNEILDEQANLHSQENSHNTDKYNDLIQQNNDLTEKNRELQELSERHKGWSKENHKMLEDTEQQEALLFGIIGILGILALIFILKFYSLKAKVKTL</sequence>
<reference evidence="4 5" key="1">
    <citation type="submission" date="2016-10" db="EMBL/GenBank/DDBJ databases">
        <authorList>
            <person name="de Groot N.N."/>
        </authorList>
    </citation>
    <scope>NUCLEOTIDE SEQUENCE [LARGE SCALE GENOMIC DNA]</scope>
    <source>
        <strain evidence="5">E92,LMG 26720,CCM 7988</strain>
    </source>
</reference>
<name>A0A1I5Q5Y6_9BACT</name>
<feature type="chain" id="PRO_5011665064" description="Four helix bundle sensory module for signal transduction" evidence="3">
    <location>
        <begin position="20"/>
        <end position="165"/>
    </location>
</feature>
<dbReference type="OrthoDB" id="713774at2"/>
<dbReference type="RefSeq" id="WP_143095160.1">
    <property type="nucleotide sequence ID" value="NZ_FOXH01000003.1"/>
</dbReference>
<feature type="transmembrane region" description="Helical" evidence="2">
    <location>
        <begin position="135"/>
        <end position="156"/>
    </location>
</feature>
<keyword evidence="2" id="KW-0812">Transmembrane</keyword>